<sequence>MGEHAAMLERYIAAFNAGDTAGYAACYAPDVVLVNGAGQELAGPEAITRFYAGLRGQVARELVVEGVVEGENCIAAALRSTFEALADGVTVGSVVLDRGDRFHLRSMALYEIERGLFKRINATSLERTVVRRGEG</sequence>
<name>A0A844YTB0_9SPHN</name>
<evidence type="ECO:0000313" key="2">
    <source>
        <dbReference type="EMBL" id="MXO70068.1"/>
    </source>
</evidence>
<dbReference type="AlphaFoldDB" id="A0A844YTB0"/>
<gene>
    <name evidence="2" type="ORF">GRI99_00280</name>
</gene>
<dbReference type="Gene3D" id="3.10.450.50">
    <property type="match status" value="1"/>
</dbReference>
<organism evidence="2 3">
    <name type="scientific">Alteraurantiacibacter buctensis</name>
    <dbReference type="NCBI Taxonomy" id="1503981"/>
    <lineage>
        <taxon>Bacteria</taxon>
        <taxon>Pseudomonadati</taxon>
        <taxon>Pseudomonadota</taxon>
        <taxon>Alphaproteobacteria</taxon>
        <taxon>Sphingomonadales</taxon>
        <taxon>Erythrobacteraceae</taxon>
        <taxon>Alteraurantiacibacter</taxon>
    </lineage>
</organism>
<evidence type="ECO:0000313" key="3">
    <source>
        <dbReference type="Proteomes" id="UP000466966"/>
    </source>
</evidence>
<accession>A0A844YTB0</accession>
<dbReference type="OrthoDB" id="7508883at2"/>
<dbReference type="Pfam" id="PF12680">
    <property type="entry name" value="SnoaL_2"/>
    <property type="match status" value="1"/>
</dbReference>
<protein>
    <submittedName>
        <fullName evidence="2">SgcJ/EcaC family oxidoreductase</fullName>
    </submittedName>
</protein>
<dbReference type="Proteomes" id="UP000466966">
    <property type="component" value="Unassembled WGS sequence"/>
</dbReference>
<dbReference type="NCBIfam" id="TIGR02246">
    <property type="entry name" value="SgcJ/EcaC family oxidoreductase"/>
    <property type="match status" value="1"/>
</dbReference>
<dbReference type="InterPro" id="IPR037401">
    <property type="entry name" value="SnoaL-like"/>
</dbReference>
<dbReference type="InterPro" id="IPR011944">
    <property type="entry name" value="Steroid_delta5-4_isomerase"/>
</dbReference>
<feature type="domain" description="SnoaL-like" evidence="1">
    <location>
        <begin position="9"/>
        <end position="119"/>
    </location>
</feature>
<reference evidence="2 3" key="1">
    <citation type="submission" date="2019-12" db="EMBL/GenBank/DDBJ databases">
        <title>Genomic-based taxomic classification of the family Erythrobacteraceae.</title>
        <authorList>
            <person name="Xu L."/>
        </authorList>
    </citation>
    <scope>NUCLEOTIDE SEQUENCE [LARGE SCALE GENOMIC DNA]</scope>
    <source>
        <strain evidence="2 3">M0322</strain>
    </source>
</reference>
<dbReference type="InterPro" id="IPR032710">
    <property type="entry name" value="NTF2-like_dom_sf"/>
</dbReference>
<keyword evidence="3" id="KW-1185">Reference proteome</keyword>
<evidence type="ECO:0000259" key="1">
    <source>
        <dbReference type="Pfam" id="PF12680"/>
    </source>
</evidence>
<dbReference type="RefSeq" id="WP_160770028.1">
    <property type="nucleotide sequence ID" value="NZ_WTYV01000001.1"/>
</dbReference>
<comment type="caution">
    <text evidence="2">The sequence shown here is derived from an EMBL/GenBank/DDBJ whole genome shotgun (WGS) entry which is preliminary data.</text>
</comment>
<dbReference type="EMBL" id="WTYV01000001">
    <property type="protein sequence ID" value="MXO70068.1"/>
    <property type="molecule type" value="Genomic_DNA"/>
</dbReference>
<dbReference type="SUPFAM" id="SSF54427">
    <property type="entry name" value="NTF2-like"/>
    <property type="match status" value="1"/>
</dbReference>
<proteinExistence type="predicted"/>